<dbReference type="RefSeq" id="WP_067068172.1">
    <property type="nucleotide sequence ID" value="NZ_JYIJ01000011.1"/>
</dbReference>
<dbReference type="InterPro" id="IPR029045">
    <property type="entry name" value="ClpP/crotonase-like_dom_sf"/>
</dbReference>
<protein>
    <recommendedName>
        <fullName evidence="6">Enoyl-CoA hydratase</fullName>
    </recommendedName>
</protein>
<gene>
    <name evidence="2" type="ORF">TH66_02090</name>
    <name evidence="3" type="ORF">TR74_10560</name>
</gene>
<dbReference type="GO" id="GO:0003824">
    <property type="term" value="F:catalytic activity"/>
    <property type="evidence" value="ECO:0007669"/>
    <property type="project" value="UniProtKB-ARBA"/>
</dbReference>
<dbReference type="Gene3D" id="3.90.226.10">
    <property type="entry name" value="2-enoyl-CoA Hydratase, Chain A, domain 1"/>
    <property type="match status" value="1"/>
</dbReference>
<dbReference type="PANTHER" id="PTHR42964">
    <property type="entry name" value="ENOYL-COA HYDRATASE"/>
    <property type="match status" value="1"/>
</dbReference>
<dbReference type="AlphaFoldDB" id="A0A132NGT2"/>
<organism evidence="3 4">
    <name type="scientific">Carbonactinospora thermoautotrophica</name>
    <dbReference type="NCBI Taxonomy" id="1469144"/>
    <lineage>
        <taxon>Bacteria</taxon>
        <taxon>Bacillati</taxon>
        <taxon>Actinomycetota</taxon>
        <taxon>Actinomycetes</taxon>
        <taxon>Kitasatosporales</taxon>
        <taxon>Carbonactinosporaceae</taxon>
        <taxon>Carbonactinospora</taxon>
    </lineage>
</organism>
<name>A0A132NGT2_9ACTN</name>
<dbReference type="InterPro" id="IPR051683">
    <property type="entry name" value="Enoyl-CoA_Hydratase/Isomerase"/>
</dbReference>
<reference evidence="3 5" key="1">
    <citation type="submission" date="2015-02" db="EMBL/GenBank/DDBJ databases">
        <title>Physiological reanalysis, assessment of diazotrophy, and genome sequences of multiple isolates of Streptomyces thermoautotrophicus.</title>
        <authorList>
            <person name="MacKellar D.C."/>
            <person name="Lieber L."/>
            <person name="Norman J."/>
            <person name="Bolger A."/>
            <person name="Tobin C."/>
            <person name="Murray J.W."/>
            <person name="Prell J."/>
        </authorList>
    </citation>
    <scope>NUCLEOTIDE SEQUENCE [LARGE SCALE GENOMIC DNA]</scope>
    <source>
        <strain evidence="3 5">UBT1</strain>
    </source>
</reference>
<dbReference type="InterPro" id="IPR001753">
    <property type="entry name" value="Enoyl-CoA_hydra/iso"/>
</dbReference>
<dbReference type="PATRIC" id="fig|1469144.8.peg.5048"/>
<proteinExistence type="inferred from homology"/>
<sequence>MTVTVQRAGGVAEIVLDRPEQRNPLDYHTARAVVSAMREQATAPDVGAILIWGRGKGFCAGADLKEFSAQAKADALSYHDSGQVWADMFTVPRQLDVPVVVAAHGFALAGACGLVAAADIALAAEGTQFGMSEIRIGLFPVIAFPALARAVGPRRARELALTGRRIDAAEALVMGLVHRVLPAEGFIDAAREMARDIASLGRDALRLGKELMRQAEDLDLDAAVAHAKAARGAFLATPDFAEGLDAFLTKRAPRFRAGAGAES</sequence>
<comment type="caution">
    <text evidence="3">The sequence shown here is derived from an EMBL/GenBank/DDBJ whole genome shotgun (WGS) entry which is preliminary data.</text>
</comment>
<evidence type="ECO:0000313" key="2">
    <source>
        <dbReference type="EMBL" id="KWX05494.1"/>
    </source>
</evidence>
<dbReference type="CDD" id="cd06558">
    <property type="entry name" value="crotonase-like"/>
    <property type="match status" value="1"/>
</dbReference>
<dbReference type="PANTHER" id="PTHR42964:SF1">
    <property type="entry name" value="POLYKETIDE BIOSYNTHESIS ENOYL-COA HYDRATASE PKSH-RELATED"/>
    <property type="match status" value="1"/>
</dbReference>
<dbReference type="Proteomes" id="UP000070598">
    <property type="component" value="Unassembled WGS sequence"/>
</dbReference>
<evidence type="ECO:0000256" key="1">
    <source>
        <dbReference type="ARBA" id="ARBA00005254"/>
    </source>
</evidence>
<evidence type="ECO:0000313" key="5">
    <source>
        <dbReference type="Proteomes" id="UP000070659"/>
    </source>
</evidence>
<dbReference type="EMBL" id="JYIJ01000011">
    <property type="protein sequence ID" value="KWX05494.1"/>
    <property type="molecule type" value="Genomic_DNA"/>
</dbReference>
<comment type="similarity">
    <text evidence="1">Belongs to the enoyl-CoA hydratase/isomerase family.</text>
</comment>
<reference evidence="4" key="2">
    <citation type="submission" date="2015-02" db="EMBL/GenBank/DDBJ databases">
        <title>Physiological reanalysis, assessment of diazotrophy, and genome sequences of multiple isolates of Streptomyces thermoautotrophicus.</title>
        <authorList>
            <person name="MacKellar D.C."/>
            <person name="Lieber L."/>
            <person name="Norman J."/>
            <person name="Bolger A."/>
            <person name="Tobin C."/>
            <person name="Murray J.W."/>
            <person name="Friesen M."/>
            <person name="Prell J."/>
        </authorList>
    </citation>
    <scope>NUCLEOTIDE SEQUENCE [LARGE SCALE GENOMIC DNA]</scope>
    <source>
        <strain evidence="4">UBT1</strain>
    </source>
</reference>
<evidence type="ECO:0000313" key="4">
    <source>
        <dbReference type="Proteomes" id="UP000070598"/>
    </source>
</evidence>
<dbReference type="Pfam" id="PF00378">
    <property type="entry name" value="ECH_1"/>
    <property type="match status" value="1"/>
</dbReference>
<evidence type="ECO:0000313" key="3">
    <source>
        <dbReference type="EMBL" id="KWX09279.1"/>
    </source>
</evidence>
<accession>A0A132NGT2</accession>
<dbReference type="SUPFAM" id="SSF52096">
    <property type="entry name" value="ClpP/crotonase"/>
    <property type="match status" value="1"/>
</dbReference>
<evidence type="ECO:0008006" key="6">
    <source>
        <dbReference type="Google" id="ProtNLM"/>
    </source>
</evidence>
<dbReference type="EMBL" id="JYIK01000851">
    <property type="protein sequence ID" value="KWX09279.1"/>
    <property type="molecule type" value="Genomic_DNA"/>
</dbReference>
<dbReference type="Proteomes" id="UP000070659">
    <property type="component" value="Unassembled WGS sequence"/>
</dbReference>